<feature type="transmembrane region" description="Helical" evidence="5">
    <location>
        <begin position="89"/>
        <end position="107"/>
    </location>
</feature>
<evidence type="ECO:0000313" key="8">
    <source>
        <dbReference type="Proteomes" id="UP000006427"/>
    </source>
</evidence>
<dbReference type="Pfam" id="PF04932">
    <property type="entry name" value="Wzy_C"/>
    <property type="match status" value="1"/>
</dbReference>
<feature type="transmembrane region" description="Helical" evidence="5">
    <location>
        <begin position="180"/>
        <end position="199"/>
    </location>
</feature>
<accession>D2Z5R1</accession>
<keyword evidence="3 5" id="KW-1133">Transmembrane helix</keyword>
<feature type="transmembrane region" description="Helical" evidence="5">
    <location>
        <begin position="355"/>
        <end position="375"/>
    </location>
</feature>
<keyword evidence="2 5" id="KW-0812">Transmembrane</keyword>
<feature type="transmembrane region" description="Helical" evidence="5">
    <location>
        <begin position="206"/>
        <end position="237"/>
    </location>
</feature>
<feature type="transmembrane region" description="Helical" evidence="5">
    <location>
        <begin position="119"/>
        <end position="138"/>
    </location>
</feature>
<evidence type="ECO:0000256" key="2">
    <source>
        <dbReference type="ARBA" id="ARBA00022692"/>
    </source>
</evidence>
<gene>
    <name evidence="7" type="ORF">Dpep_0782</name>
</gene>
<dbReference type="PANTHER" id="PTHR37422:SF13">
    <property type="entry name" value="LIPOPOLYSACCHARIDE BIOSYNTHESIS PROTEIN PA4999-RELATED"/>
    <property type="match status" value="1"/>
</dbReference>
<evidence type="ECO:0000259" key="6">
    <source>
        <dbReference type="Pfam" id="PF04932"/>
    </source>
</evidence>
<reference evidence="7 8" key="1">
    <citation type="journal article" date="2010" name="Stand. Genomic Sci.">
        <title>Permanent draft genome sequence of Dethiosulfovibrio peptidovorans type strain (SEBR 4207).</title>
        <authorList>
            <person name="Labutti K."/>
            <person name="Mayilraj S."/>
            <person name="Clum A."/>
            <person name="Lucas S."/>
            <person name="Glavina Del Rio T."/>
            <person name="Nolan M."/>
            <person name="Tice H."/>
            <person name="Cheng J.F."/>
            <person name="Pitluck S."/>
            <person name="Liolios K."/>
            <person name="Ivanova N."/>
            <person name="Mavromatis K."/>
            <person name="Mikhailova N."/>
            <person name="Pati A."/>
            <person name="Goodwin L."/>
            <person name="Chen A."/>
            <person name="Palaniappan K."/>
            <person name="Land M."/>
            <person name="Hauser L."/>
            <person name="Chang Y.J."/>
            <person name="Jeffries C.D."/>
            <person name="Rohde M."/>
            <person name="Spring S."/>
            <person name="Goker M."/>
            <person name="Woyke T."/>
            <person name="Bristow J."/>
            <person name="Eisen J.A."/>
            <person name="Markowitz V."/>
            <person name="Hugenholtz P."/>
            <person name="Kyrpides N.C."/>
            <person name="Klenk H.P."/>
            <person name="Lapidus A."/>
        </authorList>
    </citation>
    <scope>NUCLEOTIDE SEQUENCE [LARGE SCALE GENOMIC DNA]</scope>
    <source>
        <strain evidence="7 8">DSM 11002</strain>
    </source>
</reference>
<evidence type="ECO:0000256" key="4">
    <source>
        <dbReference type="ARBA" id="ARBA00023136"/>
    </source>
</evidence>
<proteinExistence type="predicted"/>
<dbReference type="InterPro" id="IPR051533">
    <property type="entry name" value="WaaL-like"/>
</dbReference>
<feature type="transmembrane region" description="Helical" evidence="5">
    <location>
        <begin position="243"/>
        <end position="262"/>
    </location>
</feature>
<feature type="domain" description="O-antigen ligase-related" evidence="6">
    <location>
        <begin position="206"/>
        <end position="339"/>
    </location>
</feature>
<dbReference type="AlphaFoldDB" id="D2Z5R1"/>
<dbReference type="PaxDb" id="469381-Dpep_0782"/>
<comment type="subcellular location">
    <subcellularLocation>
        <location evidence="1">Membrane</location>
        <topology evidence="1">Multi-pass membrane protein</topology>
    </subcellularLocation>
</comment>
<dbReference type="Proteomes" id="UP000006427">
    <property type="component" value="Unassembled WGS sequence"/>
</dbReference>
<name>D2Z5R1_9BACT</name>
<keyword evidence="8" id="KW-1185">Reference proteome</keyword>
<dbReference type="OrthoDB" id="3034916at2"/>
<organism evidence="7 8">
    <name type="scientific">Dethiosulfovibrio peptidovorans DSM 11002</name>
    <dbReference type="NCBI Taxonomy" id="469381"/>
    <lineage>
        <taxon>Bacteria</taxon>
        <taxon>Thermotogati</taxon>
        <taxon>Synergistota</taxon>
        <taxon>Synergistia</taxon>
        <taxon>Synergistales</taxon>
        <taxon>Dethiosulfovibrionaceae</taxon>
        <taxon>Dethiosulfovibrio</taxon>
    </lineage>
</organism>
<evidence type="ECO:0000256" key="1">
    <source>
        <dbReference type="ARBA" id="ARBA00004141"/>
    </source>
</evidence>
<dbReference type="InterPro" id="IPR007016">
    <property type="entry name" value="O-antigen_ligase-rel_domated"/>
</dbReference>
<evidence type="ECO:0000256" key="5">
    <source>
        <dbReference type="SAM" id="Phobius"/>
    </source>
</evidence>
<evidence type="ECO:0000256" key="3">
    <source>
        <dbReference type="ARBA" id="ARBA00022989"/>
    </source>
</evidence>
<feature type="transmembrane region" description="Helical" evidence="5">
    <location>
        <begin position="56"/>
        <end position="77"/>
    </location>
</feature>
<dbReference type="EMBL" id="ABTR02000001">
    <property type="protein sequence ID" value="EFC90808.1"/>
    <property type="molecule type" value="Genomic_DNA"/>
</dbReference>
<dbReference type="STRING" id="469381.Dpep_0782"/>
<dbReference type="GO" id="GO:0016020">
    <property type="term" value="C:membrane"/>
    <property type="evidence" value="ECO:0007669"/>
    <property type="project" value="UniProtKB-SubCell"/>
</dbReference>
<keyword evidence="4 5" id="KW-0472">Membrane</keyword>
<dbReference type="eggNOG" id="ENOG5033GQV">
    <property type="taxonomic scope" value="Bacteria"/>
</dbReference>
<dbReference type="PANTHER" id="PTHR37422">
    <property type="entry name" value="TEICHURONIC ACID BIOSYNTHESIS PROTEIN TUAE"/>
    <property type="match status" value="1"/>
</dbReference>
<protein>
    <recommendedName>
        <fullName evidence="6">O-antigen ligase-related domain-containing protein</fullName>
    </recommendedName>
</protein>
<sequence>MTKHSSQKIFIFTIIWTFSLMPSALSWTWKIRFTTASLFFLFFIATKNLKINSISLMFLGVCITTPLLSLLNEMFFWGESTVNDFKISLLSNLFFLFFSTTACSLLSKDRDNSLQLFSINNFTILGVILSLISLQQFFDLFHLNQVYIPNLAPSDSIHIKNFLTSPFPRTIGTVANPNEFGFQLTLCASASLFGFFNYIKKPFYMFSFLLSFIALCLTASRSSILMLLAITTVLYFSSKTLRLKFIFIGAILTLMISISLFLKKEGFEFKHMNRIMAIANISKDNSWNARKNLYWEFNIDWFIKSPLLGVGPLKTQSPQASDNEWLLLLRQRGIIGVTAMFLFFTSSITTRKKQYLYFSWGILLGGSLYMIPAAFISSSSLYPMWGILFFTIGGIKVKS</sequence>
<feature type="transmembrane region" description="Helical" evidence="5">
    <location>
        <begin position="9"/>
        <end position="25"/>
    </location>
</feature>
<comment type="caution">
    <text evidence="7">The sequence shown here is derived from an EMBL/GenBank/DDBJ whole genome shotgun (WGS) entry which is preliminary data.</text>
</comment>
<evidence type="ECO:0000313" key="7">
    <source>
        <dbReference type="EMBL" id="EFC90808.1"/>
    </source>
</evidence>